<evidence type="ECO:0000256" key="4">
    <source>
        <dbReference type="RuleBase" id="RU003345"/>
    </source>
</evidence>
<evidence type="ECO:0000256" key="3">
    <source>
        <dbReference type="PROSITE-ProRule" id="PRU10007"/>
    </source>
</evidence>
<dbReference type="Gene3D" id="3.40.605.10">
    <property type="entry name" value="Aldehyde Dehydrogenase, Chain A, domain 1"/>
    <property type="match status" value="1"/>
</dbReference>
<feature type="active site" evidence="3">
    <location>
        <position position="244"/>
    </location>
</feature>
<reference evidence="6 7" key="1">
    <citation type="submission" date="2018-06" db="EMBL/GenBank/DDBJ databases">
        <title>Novel Chryseobacterium species.</title>
        <authorList>
            <person name="Newman J."/>
            <person name="Hugo C."/>
            <person name="Oosthuizen L."/>
            <person name="Charimba G."/>
        </authorList>
    </citation>
    <scope>NUCLEOTIDE SEQUENCE [LARGE SCALE GENOMIC DNA]</scope>
    <source>
        <strain evidence="6 7">7_F195</strain>
    </source>
</reference>
<dbReference type="AlphaFoldDB" id="A0A3D9AWE4"/>
<comment type="caution">
    <text evidence="6">The sequence shown here is derived from an EMBL/GenBank/DDBJ whole genome shotgun (WGS) entry which is preliminary data.</text>
</comment>
<evidence type="ECO:0000256" key="2">
    <source>
        <dbReference type="ARBA" id="ARBA00023002"/>
    </source>
</evidence>
<gene>
    <name evidence="6" type="ORF">DRF67_16245</name>
</gene>
<dbReference type="InterPro" id="IPR015590">
    <property type="entry name" value="Aldehyde_DH_dom"/>
</dbReference>
<dbReference type="SUPFAM" id="SSF53720">
    <property type="entry name" value="ALDH-like"/>
    <property type="match status" value="1"/>
</dbReference>
<feature type="domain" description="Aldehyde dehydrogenase" evidence="5">
    <location>
        <begin position="14"/>
        <end position="469"/>
    </location>
</feature>
<evidence type="ECO:0000256" key="1">
    <source>
        <dbReference type="ARBA" id="ARBA00009986"/>
    </source>
</evidence>
<dbReference type="FunFam" id="3.40.605.10:FF:000007">
    <property type="entry name" value="NAD/NADP-dependent betaine aldehyde dehydrogenase"/>
    <property type="match status" value="1"/>
</dbReference>
<dbReference type="InterPro" id="IPR016161">
    <property type="entry name" value="Ald_DH/histidinol_DH"/>
</dbReference>
<proteinExistence type="inferred from homology"/>
<dbReference type="PROSITE" id="PS00687">
    <property type="entry name" value="ALDEHYDE_DEHYDR_GLU"/>
    <property type="match status" value="1"/>
</dbReference>
<dbReference type="Proteomes" id="UP000256257">
    <property type="component" value="Unassembled WGS sequence"/>
</dbReference>
<dbReference type="InterPro" id="IPR016163">
    <property type="entry name" value="Ald_DH_C"/>
</dbReference>
<dbReference type="Gene3D" id="3.40.309.10">
    <property type="entry name" value="Aldehyde Dehydrogenase, Chain A, domain 2"/>
    <property type="match status" value="1"/>
</dbReference>
<dbReference type="GO" id="GO:0016620">
    <property type="term" value="F:oxidoreductase activity, acting on the aldehyde or oxo group of donors, NAD or NADP as acceptor"/>
    <property type="evidence" value="ECO:0007669"/>
    <property type="project" value="InterPro"/>
</dbReference>
<dbReference type="EMBL" id="QNVV01000016">
    <property type="protein sequence ID" value="REC45482.1"/>
    <property type="molecule type" value="Genomic_DNA"/>
</dbReference>
<dbReference type="InterPro" id="IPR029510">
    <property type="entry name" value="Ald_DH_CS_GLU"/>
</dbReference>
<protein>
    <submittedName>
        <fullName evidence="6">Aldehyde dehydrogenase family protein</fullName>
    </submittedName>
</protein>
<comment type="similarity">
    <text evidence="1 4">Belongs to the aldehyde dehydrogenase family.</text>
</comment>
<keyword evidence="7" id="KW-1185">Reference proteome</keyword>
<sequence length="471" mass="50831">MIQINTIYINGEFVSPHGGETFDLIDPVTNTKTGEVMLGDETDTQRAIDAAKKAFTTFSKTTKEQRIGFLWKLHRAVSQREDELISVMVSEYGGTLQFCRMSVQHALSAFTNTITTLESFDFEKTAGNSKVRLEPLGVAGIITPWNASNSFICNKLATAIAAGCTAVIKPSEMSARQTQLITECFHEAGLPQGVFNIVNGLGDRVGTAITHHPDIAKISFTGSTVTGKAIAKGAVDTMKRVTLELGGKSPNIILDDADLSQVIPMAVLGVCMNNGQACIAPTRLLVPFSRLDEVNELAKRAAAQIKVGNPGEEDTDLGPLVSVRQYERVQDYIRIGLEEGATLLTGGEGKPTGLESGNFVQPTIFTNVRNEMRIAQEEIFGPVLSIIPYTNEEEAVTIANHTMYGLAAYISSSDRNRAEKLAAQIDAGRVCINGFSHDPFAPFGGFKQSGIGREYGVYGLEAYLEPKAILG</sequence>
<dbReference type="InterPro" id="IPR016162">
    <property type="entry name" value="Ald_DH_N"/>
</dbReference>
<dbReference type="OrthoDB" id="9762913at2"/>
<evidence type="ECO:0000259" key="5">
    <source>
        <dbReference type="Pfam" id="PF00171"/>
    </source>
</evidence>
<accession>A0A3D9AWE4</accession>
<dbReference type="PANTHER" id="PTHR42804">
    <property type="entry name" value="ALDEHYDE DEHYDROGENASE"/>
    <property type="match status" value="1"/>
</dbReference>
<dbReference type="PANTHER" id="PTHR42804:SF1">
    <property type="entry name" value="ALDEHYDE DEHYDROGENASE-RELATED"/>
    <property type="match status" value="1"/>
</dbReference>
<organism evidence="6 7">
    <name type="scientific">Chryseobacterium pennipullorum</name>
    <dbReference type="NCBI Taxonomy" id="2258963"/>
    <lineage>
        <taxon>Bacteria</taxon>
        <taxon>Pseudomonadati</taxon>
        <taxon>Bacteroidota</taxon>
        <taxon>Flavobacteriia</taxon>
        <taxon>Flavobacteriales</taxon>
        <taxon>Weeksellaceae</taxon>
        <taxon>Chryseobacterium group</taxon>
        <taxon>Chryseobacterium</taxon>
    </lineage>
</organism>
<keyword evidence="2 4" id="KW-0560">Oxidoreductase</keyword>
<dbReference type="CDD" id="cd07138">
    <property type="entry name" value="ALDH_CddD_SSP0762"/>
    <property type="match status" value="1"/>
</dbReference>
<evidence type="ECO:0000313" key="6">
    <source>
        <dbReference type="EMBL" id="REC45482.1"/>
    </source>
</evidence>
<name>A0A3D9AWE4_9FLAO</name>
<dbReference type="FunFam" id="3.40.309.10:FF:000012">
    <property type="entry name" value="Betaine aldehyde dehydrogenase"/>
    <property type="match status" value="1"/>
</dbReference>
<evidence type="ECO:0000313" key="7">
    <source>
        <dbReference type="Proteomes" id="UP000256257"/>
    </source>
</evidence>
<dbReference type="RefSeq" id="WP_115929345.1">
    <property type="nucleotide sequence ID" value="NZ_QNVV01000016.1"/>
</dbReference>
<dbReference type="Pfam" id="PF00171">
    <property type="entry name" value="Aldedh"/>
    <property type="match status" value="1"/>
</dbReference>